<gene>
    <name evidence="1" type="ORF">AVEN_237179_1</name>
</gene>
<dbReference type="PANTHER" id="PTHR47642:SF5">
    <property type="entry name" value="ATP-DEPENDENT DNA HELICASE"/>
    <property type="match status" value="1"/>
</dbReference>
<dbReference type="OrthoDB" id="6512014at2759"/>
<dbReference type="Proteomes" id="UP000499080">
    <property type="component" value="Unassembled WGS sequence"/>
</dbReference>
<sequence>MVDYINKPGRGLSRILRNCVEVVSSQKSSSKECLTAVANQFINSVEISAQEAAWSILESPMSKMSEDSIFIPTFRQEERTRMVKSQDVLNKLDPNSRDVYESNIIDYYTKRPKSLEQDCLAKFAA</sequence>
<accession>A0A4Y2T8W7</accession>
<evidence type="ECO:0000313" key="1">
    <source>
        <dbReference type="EMBL" id="GBN96651.1"/>
    </source>
</evidence>
<reference evidence="1 2" key="1">
    <citation type="journal article" date="2019" name="Sci. Rep.">
        <title>Orb-weaving spider Araneus ventricosus genome elucidates the spidroin gene catalogue.</title>
        <authorList>
            <person name="Kono N."/>
            <person name="Nakamura H."/>
            <person name="Ohtoshi R."/>
            <person name="Moran D.A.P."/>
            <person name="Shinohara A."/>
            <person name="Yoshida Y."/>
            <person name="Fujiwara M."/>
            <person name="Mori M."/>
            <person name="Tomita M."/>
            <person name="Arakawa K."/>
        </authorList>
    </citation>
    <scope>NUCLEOTIDE SEQUENCE [LARGE SCALE GENOMIC DNA]</scope>
</reference>
<dbReference type="EMBL" id="BGPR01026699">
    <property type="protein sequence ID" value="GBN96651.1"/>
    <property type="molecule type" value="Genomic_DNA"/>
</dbReference>
<dbReference type="InterPro" id="IPR051055">
    <property type="entry name" value="PIF1_helicase"/>
</dbReference>
<keyword evidence="2" id="KW-1185">Reference proteome</keyword>
<protein>
    <submittedName>
        <fullName evidence="1">Uncharacterized protein</fullName>
    </submittedName>
</protein>
<proteinExistence type="predicted"/>
<organism evidence="1 2">
    <name type="scientific">Araneus ventricosus</name>
    <name type="common">Orbweaver spider</name>
    <name type="synonym">Epeira ventricosa</name>
    <dbReference type="NCBI Taxonomy" id="182803"/>
    <lineage>
        <taxon>Eukaryota</taxon>
        <taxon>Metazoa</taxon>
        <taxon>Ecdysozoa</taxon>
        <taxon>Arthropoda</taxon>
        <taxon>Chelicerata</taxon>
        <taxon>Arachnida</taxon>
        <taxon>Araneae</taxon>
        <taxon>Araneomorphae</taxon>
        <taxon>Entelegynae</taxon>
        <taxon>Araneoidea</taxon>
        <taxon>Araneidae</taxon>
        <taxon>Araneus</taxon>
    </lineage>
</organism>
<name>A0A4Y2T8W7_ARAVE</name>
<dbReference type="AlphaFoldDB" id="A0A4Y2T8W7"/>
<comment type="caution">
    <text evidence="1">The sequence shown here is derived from an EMBL/GenBank/DDBJ whole genome shotgun (WGS) entry which is preliminary data.</text>
</comment>
<evidence type="ECO:0000313" key="2">
    <source>
        <dbReference type="Proteomes" id="UP000499080"/>
    </source>
</evidence>
<dbReference type="PANTHER" id="PTHR47642">
    <property type="entry name" value="ATP-DEPENDENT DNA HELICASE"/>
    <property type="match status" value="1"/>
</dbReference>